<dbReference type="EMBL" id="NMTR01000021">
    <property type="protein sequence ID" value="PDX60570.1"/>
    <property type="molecule type" value="Genomic_DNA"/>
</dbReference>
<comment type="caution">
    <text evidence="1">The sequence shown here is derived from an EMBL/GenBank/DDBJ whole genome shotgun (WGS) entry which is preliminary data.</text>
</comment>
<proteinExistence type="predicted"/>
<dbReference type="Proteomes" id="UP000220959">
    <property type="component" value="Unassembled WGS sequence"/>
</dbReference>
<gene>
    <name evidence="1" type="ORF">CGS49_11335</name>
</gene>
<reference evidence="1 2" key="1">
    <citation type="journal article" date="2017" name="Front. Microbiol.">
        <title>New Insights into the Diversity of the Genus Faecalibacterium.</title>
        <authorList>
            <person name="Benevides L."/>
            <person name="Burman S."/>
            <person name="Martin R."/>
            <person name="Robert V."/>
            <person name="Thomas M."/>
            <person name="Miquel S."/>
            <person name="Chain F."/>
            <person name="Sokol H."/>
            <person name="Bermudez-Humaran L.G."/>
            <person name="Morrison M."/>
            <person name="Langella P."/>
            <person name="Azevedo V.A."/>
            <person name="Chatel J.M."/>
            <person name="Soares S."/>
        </authorList>
    </citation>
    <scope>NUCLEOTIDE SEQUENCE [LARGE SCALE GENOMIC DNA]</scope>
    <source>
        <strain evidence="2">CNCM I-4541</strain>
    </source>
</reference>
<organism evidence="1 2">
    <name type="scientific">Faecalibacterium langellae</name>
    <dbReference type="NCBI Taxonomy" id="3435293"/>
    <lineage>
        <taxon>Bacteria</taxon>
        <taxon>Bacillati</taxon>
        <taxon>Bacillota</taxon>
        <taxon>Clostridia</taxon>
        <taxon>Eubacteriales</taxon>
        <taxon>Oscillospiraceae</taxon>
        <taxon>Faecalibacterium</taxon>
    </lineage>
</organism>
<sequence length="156" mass="17407">MSAWKTPKKQAMPIRRDKDMERFVIVMPVDTSAYLLPCDDGDTCTLETLQALVGGPIEAADTCLAASWAREDVDSIQLIVNEEGLLQELPFNERATDLYQYRYMGTGIVGTAVLMTARGDELIGFARPVCETIGSEWNLDLEETGEEYRCQTFSPD</sequence>
<evidence type="ECO:0000313" key="1">
    <source>
        <dbReference type="EMBL" id="PDX60570.1"/>
    </source>
</evidence>
<protein>
    <submittedName>
        <fullName evidence="1">Uncharacterized protein</fullName>
    </submittedName>
</protein>
<keyword evidence="2" id="KW-1185">Reference proteome</keyword>
<accession>A0ACC9CXR8</accession>
<evidence type="ECO:0000313" key="2">
    <source>
        <dbReference type="Proteomes" id="UP000220959"/>
    </source>
</evidence>
<name>A0ACC9CXR8_9FIRM</name>